<dbReference type="Pfam" id="PF13346">
    <property type="entry name" value="ABC2_membrane_5"/>
    <property type="match status" value="1"/>
</dbReference>
<dbReference type="EMBL" id="LR134406">
    <property type="protein sequence ID" value="VEH68961.1"/>
    <property type="molecule type" value="Genomic_DNA"/>
</dbReference>
<evidence type="ECO:0000313" key="3">
    <source>
        <dbReference type="Proteomes" id="UP000273044"/>
    </source>
</evidence>
<proteinExistence type="predicted"/>
<keyword evidence="1" id="KW-0472">Membrane</keyword>
<feature type="transmembrane region" description="Helical" evidence="1">
    <location>
        <begin position="78"/>
        <end position="97"/>
    </location>
</feature>
<sequence>MTTAVKNLLLKELKLANLVLPVVMGSLCLLMLIPTYPLYVGLMYMCLAVFFTVMHFREANDVYFSMLLPIRKRDAVRARVLLCCLFEIAQLVVAIPVAVLRNVLYESNPAGIEANPALFGSALIMFTIFNFLLLTMHYKTAHNIGAPFVVAGVAVLLYISLAEVLIHIVPFLRTHLDVVGEHVGTQLIVLAIGATVFVAGNILTYRVAAARFERVDL</sequence>
<evidence type="ECO:0000256" key="1">
    <source>
        <dbReference type="SAM" id="Phobius"/>
    </source>
</evidence>
<feature type="transmembrane region" description="Helical" evidence="1">
    <location>
        <begin position="184"/>
        <end position="204"/>
    </location>
</feature>
<gene>
    <name evidence="2" type="ORF">NCTC12967_00225</name>
</gene>
<feature type="transmembrane region" description="Helical" evidence="1">
    <location>
        <begin position="39"/>
        <end position="57"/>
    </location>
</feature>
<protein>
    <submittedName>
        <fullName evidence="2">Uncharacterized protein</fullName>
    </submittedName>
</protein>
<feature type="transmembrane region" description="Helical" evidence="1">
    <location>
        <begin position="148"/>
        <end position="172"/>
    </location>
</feature>
<accession>A0A448MUZ6</accession>
<evidence type="ECO:0000313" key="2">
    <source>
        <dbReference type="EMBL" id="VEH68961.1"/>
    </source>
</evidence>
<keyword evidence="3" id="KW-1185">Reference proteome</keyword>
<keyword evidence="1" id="KW-0812">Transmembrane</keyword>
<feature type="transmembrane region" description="Helical" evidence="1">
    <location>
        <begin position="15"/>
        <end position="33"/>
    </location>
</feature>
<organism evidence="2 3">
    <name type="scientific">Arachnia propionica</name>
    <dbReference type="NCBI Taxonomy" id="1750"/>
    <lineage>
        <taxon>Bacteria</taxon>
        <taxon>Bacillati</taxon>
        <taxon>Actinomycetota</taxon>
        <taxon>Actinomycetes</taxon>
        <taxon>Propionibacteriales</taxon>
        <taxon>Propionibacteriaceae</taxon>
        <taxon>Arachnia</taxon>
    </lineage>
</organism>
<dbReference type="Proteomes" id="UP000273044">
    <property type="component" value="Chromosome"/>
</dbReference>
<keyword evidence="1" id="KW-1133">Transmembrane helix</keyword>
<dbReference type="RefSeq" id="WP_061787336.1">
    <property type="nucleotide sequence ID" value="NZ_CAUVFX010000002.1"/>
</dbReference>
<dbReference type="InterPro" id="IPR025699">
    <property type="entry name" value="ABC2_memb-like"/>
</dbReference>
<name>A0A448MUZ6_9ACTN</name>
<dbReference type="GeneID" id="64405726"/>
<reference evidence="2 3" key="1">
    <citation type="submission" date="2018-12" db="EMBL/GenBank/DDBJ databases">
        <authorList>
            <consortium name="Pathogen Informatics"/>
        </authorList>
    </citation>
    <scope>NUCLEOTIDE SEQUENCE [LARGE SCALE GENOMIC DNA]</scope>
    <source>
        <strain evidence="2 3">NCTC12967</strain>
    </source>
</reference>
<feature type="transmembrane region" description="Helical" evidence="1">
    <location>
        <begin position="117"/>
        <end position="136"/>
    </location>
</feature>
<dbReference type="AlphaFoldDB" id="A0A448MUZ6"/>